<dbReference type="EMBL" id="CU928171">
    <property type="protein sequence ID" value="CAR25159.1"/>
    <property type="molecule type" value="Genomic_DNA"/>
</dbReference>
<organism evidence="1 2">
    <name type="scientific">Lachancea thermotolerans (strain ATCC 56472 / CBS 6340 / NRRL Y-8284)</name>
    <name type="common">Yeast</name>
    <name type="synonym">Kluyveromyces thermotolerans</name>
    <dbReference type="NCBI Taxonomy" id="559295"/>
    <lineage>
        <taxon>Eukaryota</taxon>
        <taxon>Fungi</taxon>
        <taxon>Dikarya</taxon>
        <taxon>Ascomycota</taxon>
        <taxon>Saccharomycotina</taxon>
        <taxon>Saccharomycetes</taxon>
        <taxon>Saccharomycetales</taxon>
        <taxon>Saccharomycetaceae</taxon>
        <taxon>Lachancea</taxon>
    </lineage>
</organism>
<gene>
    <name evidence="1" type="ordered locus">KLTH0G13002g</name>
</gene>
<dbReference type="AlphaFoldDB" id="C5DMZ8"/>
<dbReference type="InParanoid" id="C5DMZ8"/>
<accession>C5DMZ8</accession>
<evidence type="ECO:0000313" key="1">
    <source>
        <dbReference type="EMBL" id="CAR25159.1"/>
    </source>
</evidence>
<evidence type="ECO:0000313" key="2">
    <source>
        <dbReference type="Proteomes" id="UP000002036"/>
    </source>
</evidence>
<dbReference type="Proteomes" id="UP000002036">
    <property type="component" value="Chromosome G"/>
</dbReference>
<dbReference type="FunCoup" id="C5DMZ8">
    <property type="interactions" value="248"/>
</dbReference>
<dbReference type="OMA" id="CYEEDNC"/>
<dbReference type="KEGG" id="lth:KLTH0G13002g"/>
<dbReference type="HOGENOM" id="CLU_077720_0_0_1"/>
<protein>
    <submittedName>
        <fullName evidence="1">KLTH0G13002p</fullName>
    </submittedName>
</protein>
<dbReference type="eggNOG" id="ENOG502S206">
    <property type="taxonomic scope" value="Eukaryota"/>
</dbReference>
<sequence>MPKKRLVSPEQPTFELPSLPPWRTPKIKILHHTPSRGRSLLDENDIFETPQEGDQIKKVEKNPDVYEYAPFCDKKLLANSKVTQLLNSETATHCLVFHKDEHRSPNKKYRPDLNMDCCNSSDEEDLPLDGSLLEPVTGPSCTSERPNIRRFENNASTERNALRDFWGGSEVPEILDRSQLRDLYTILQQESDLVHRSERQVQSQNQIPRQIEGDIYHWLRKYCNNTWEGGSWMFNG</sequence>
<proteinExistence type="predicted"/>
<dbReference type="GeneID" id="8293879"/>
<keyword evidence="2" id="KW-1185">Reference proteome</keyword>
<dbReference type="RefSeq" id="XP_002555596.1">
    <property type="nucleotide sequence ID" value="XM_002555550.1"/>
</dbReference>
<dbReference type="OrthoDB" id="4061647at2759"/>
<dbReference type="STRING" id="559295.C5DMZ8"/>
<reference evidence="1 2" key="1">
    <citation type="journal article" date="2009" name="Genome Res.">
        <title>Comparative genomics of protoploid Saccharomycetaceae.</title>
        <authorList>
            <consortium name="The Genolevures Consortium"/>
            <person name="Souciet J.-L."/>
            <person name="Dujon B."/>
            <person name="Gaillardin C."/>
            <person name="Johnston M."/>
            <person name="Baret P.V."/>
            <person name="Cliften P."/>
            <person name="Sherman D.J."/>
            <person name="Weissenbach J."/>
            <person name="Westhof E."/>
            <person name="Wincker P."/>
            <person name="Jubin C."/>
            <person name="Poulain J."/>
            <person name="Barbe V."/>
            <person name="Segurens B."/>
            <person name="Artiguenave F."/>
            <person name="Anthouard V."/>
            <person name="Vacherie B."/>
            <person name="Val M.-E."/>
            <person name="Fulton R.S."/>
            <person name="Minx P."/>
            <person name="Wilson R."/>
            <person name="Durrens P."/>
            <person name="Jean G."/>
            <person name="Marck C."/>
            <person name="Martin T."/>
            <person name="Nikolski M."/>
            <person name="Rolland T."/>
            <person name="Seret M.-L."/>
            <person name="Casaregola S."/>
            <person name="Despons L."/>
            <person name="Fairhead C."/>
            <person name="Fischer G."/>
            <person name="Lafontaine I."/>
            <person name="Leh V."/>
            <person name="Lemaire M."/>
            <person name="de Montigny J."/>
            <person name="Neuveglise C."/>
            <person name="Thierry A."/>
            <person name="Blanc-Lenfle I."/>
            <person name="Bleykasten C."/>
            <person name="Diffels J."/>
            <person name="Fritsch E."/>
            <person name="Frangeul L."/>
            <person name="Goeffon A."/>
            <person name="Jauniaux N."/>
            <person name="Kachouri-Lafond R."/>
            <person name="Payen C."/>
            <person name="Potier S."/>
            <person name="Pribylova L."/>
            <person name="Ozanne C."/>
            <person name="Richard G.-F."/>
            <person name="Sacerdot C."/>
            <person name="Straub M.-L."/>
            <person name="Talla E."/>
        </authorList>
    </citation>
    <scope>NUCLEOTIDE SEQUENCE [LARGE SCALE GENOMIC DNA]</scope>
    <source>
        <strain evidence="2">ATCC 56472 / CBS 6340 / NRRL Y-8284</strain>
    </source>
</reference>
<name>C5DMZ8_LACTC</name>